<protein>
    <submittedName>
        <fullName evidence="2">Uncharacterized protein</fullName>
    </submittedName>
</protein>
<feature type="transmembrane region" description="Helical" evidence="1">
    <location>
        <begin position="474"/>
        <end position="498"/>
    </location>
</feature>
<name>A0AAD4XU12_9MAGN</name>
<evidence type="ECO:0000313" key="2">
    <source>
        <dbReference type="EMBL" id="KAI3955496.1"/>
    </source>
</evidence>
<gene>
    <name evidence="2" type="ORF">MKW98_028441</name>
</gene>
<reference evidence="2" key="1">
    <citation type="submission" date="2022-04" db="EMBL/GenBank/DDBJ databases">
        <title>A functionally conserved STORR gene fusion in Papaver species that diverged 16.8 million years ago.</title>
        <authorList>
            <person name="Catania T."/>
        </authorList>
    </citation>
    <scope>NUCLEOTIDE SEQUENCE</scope>
    <source>
        <strain evidence="2">S-188037</strain>
    </source>
</reference>
<keyword evidence="1" id="KW-1133">Transmembrane helix</keyword>
<dbReference type="Proteomes" id="UP001202328">
    <property type="component" value="Unassembled WGS sequence"/>
</dbReference>
<keyword evidence="1" id="KW-0812">Transmembrane</keyword>
<evidence type="ECO:0000313" key="3">
    <source>
        <dbReference type="Proteomes" id="UP001202328"/>
    </source>
</evidence>
<accession>A0AAD4XU12</accession>
<dbReference type="AlphaFoldDB" id="A0AAD4XU12"/>
<proteinExistence type="predicted"/>
<organism evidence="2 3">
    <name type="scientific">Papaver atlanticum</name>
    <dbReference type="NCBI Taxonomy" id="357466"/>
    <lineage>
        <taxon>Eukaryota</taxon>
        <taxon>Viridiplantae</taxon>
        <taxon>Streptophyta</taxon>
        <taxon>Embryophyta</taxon>
        <taxon>Tracheophyta</taxon>
        <taxon>Spermatophyta</taxon>
        <taxon>Magnoliopsida</taxon>
        <taxon>Ranunculales</taxon>
        <taxon>Papaveraceae</taxon>
        <taxon>Papaveroideae</taxon>
        <taxon>Papaver</taxon>
    </lineage>
</organism>
<dbReference type="PANTHER" id="PTHR31170:SF25">
    <property type="entry name" value="BNAA09G04570D PROTEIN"/>
    <property type="match status" value="1"/>
</dbReference>
<keyword evidence="3" id="KW-1185">Reference proteome</keyword>
<keyword evidence="1" id="KW-0472">Membrane</keyword>
<sequence length="507" mass="58161">MATNGDSKILVDHPLLPQVKKNEQLSIPIEEMLAKLDKSSEHLWRPYQDLICIHRVHEKLHKTTEPSSYAPLMVSIGPFHRGKEQLKAMEECKLHYMSNVLNRTREEHNFDTIQRVFKNCFESVGKMEEKIRQCYSETIYLESKEFIEMMVVDSLFIIGVFHALTGTKLVDDKFLFHNIWGKNTLLWDLLLFENQIPIFVLERLYNLTADHKNQPKGMSFQGVALNSFKDNIELPRKINTITKLKLACLGEGNKHLLDLVAKSMHPDTHPNNKPVVQINCSPFSKCTKLITMLKNPFLQVFKYIIIFIAPTPNSSHKLSGSVIPSATELARAGVSFEIGPNDGSFLDVKFDDGVMTIPSLVVGINTGRFFRNLIASEQYFDQNGSPYYMTSYAIFMDNLVSSAEDVTLLRNQGIITHTLGTDDDVCNIFNKLCSDIYLKDDYYADIHKRVNIYYCDRWNFCKATLRRTYFDNPWAGIYLVAATLFLILSLIGVIIRLLEYVKFKKAP</sequence>
<dbReference type="PANTHER" id="PTHR31170">
    <property type="entry name" value="BNAC04G53230D PROTEIN"/>
    <property type="match status" value="1"/>
</dbReference>
<dbReference type="EMBL" id="JAJJMB010001750">
    <property type="protein sequence ID" value="KAI3955496.1"/>
    <property type="molecule type" value="Genomic_DNA"/>
</dbReference>
<evidence type="ECO:0000256" key="1">
    <source>
        <dbReference type="SAM" id="Phobius"/>
    </source>
</evidence>
<dbReference type="InterPro" id="IPR004158">
    <property type="entry name" value="DUF247_pln"/>
</dbReference>
<comment type="caution">
    <text evidence="2">The sequence shown here is derived from an EMBL/GenBank/DDBJ whole genome shotgun (WGS) entry which is preliminary data.</text>
</comment>
<dbReference type="Pfam" id="PF03140">
    <property type="entry name" value="DUF247"/>
    <property type="match status" value="1"/>
</dbReference>